<dbReference type="InterPro" id="IPR011990">
    <property type="entry name" value="TPR-like_helical_dom_sf"/>
</dbReference>
<accession>A0ABT8KZ62</accession>
<proteinExistence type="predicted"/>
<evidence type="ECO:0000313" key="2">
    <source>
        <dbReference type="EMBL" id="MDN5205403.1"/>
    </source>
</evidence>
<dbReference type="SMART" id="SM00028">
    <property type="entry name" value="TPR"/>
    <property type="match status" value="1"/>
</dbReference>
<dbReference type="PROSITE" id="PS50293">
    <property type="entry name" value="TPR_REGION"/>
    <property type="match status" value="1"/>
</dbReference>
<dbReference type="RefSeq" id="WP_346755424.1">
    <property type="nucleotide sequence ID" value="NZ_JAUJEA010000018.1"/>
</dbReference>
<evidence type="ECO:0000256" key="1">
    <source>
        <dbReference type="PROSITE-ProRule" id="PRU00339"/>
    </source>
</evidence>
<dbReference type="InterPro" id="IPR019734">
    <property type="entry name" value="TPR_rpt"/>
</dbReference>
<dbReference type="SUPFAM" id="SSF48452">
    <property type="entry name" value="TPR-like"/>
    <property type="match status" value="1"/>
</dbReference>
<name>A0ABT8KZ62_9BACT</name>
<feature type="repeat" description="TPR" evidence="1">
    <location>
        <begin position="201"/>
        <end position="234"/>
    </location>
</feature>
<evidence type="ECO:0000313" key="3">
    <source>
        <dbReference type="Proteomes" id="UP001172082"/>
    </source>
</evidence>
<keyword evidence="3" id="KW-1185">Reference proteome</keyword>
<dbReference type="Pfam" id="PF00515">
    <property type="entry name" value="TPR_1"/>
    <property type="match status" value="1"/>
</dbReference>
<dbReference type="Proteomes" id="UP001172082">
    <property type="component" value="Unassembled WGS sequence"/>
</dbReference>
<protein>
    <submittedName>
        <fullName evidence="2">Tetratricopeptide repeat protein</fullName>
    </submittedName>
</protein>
<dbReference type="PROSITE" id="PS50005">
    <property type="entry name" value="TPR"/>
    <property type="match status" value="1"/>
</dbReference>
<gene>
    <name evidence="2" type="ORF">QQ008_28720</name>
</gene>
<keyword evidence="1" id="KW-0802">TPR repeat</keyword>
<organism evidence="2 3">
    <name type="scientific">Splendidivirga corallicola</name>
    <dbReference type="NCBI Taxonomy" id="3051826"/>
    <lineage>
        <taxon>Bacteria</taxon>
        <taxon>Pseudomonadati</taxon>
        <taxon>Bacteroidota</taxon>
        <taxon>Cytophagia</taxon>
        <taxon>Cytophagales</taxon>
        <taxon>Splendidivirgaceae</taxon>
        <taxon>Splendidivirga</taxon>
    </lineage>
</organism>
<sequence length="248" mass="28055">MKTLSKFFALIIGISIATLAQGQELKVNEMLYRAYLTNSKTMWEKGVGLKQEAYNKDETNTDLLLDLALAQYGLLGSTMANQDKETFKKYLDDTKENLEKVIKHDEKSAEPKAILSSVYGLEMAYSPWKGMYLGSRSGSLMEKAVKLNDRSALVLKLHAGSKLFTPKMFGGNINMAIESFKKAIDLFESEPEKLKNNWLYLDALSFLGQAYEKAGKKEEAIATYKKALEFEPEFGWVKYSLLPNVQRQ</sequence>
<comment type="caution">
    <text evidence="2">The sequence shown here is derived from an EMBL/GenBank/DDBJ whole genome shotgun (WGS) entry which is preliminary data.</text>
</comment>
<dbReference type="EMBL" id="JAUJEA010000018">
    <property type="protein sequence ID" value="MDN5205403.1"/>
    <property type="molecule type" value="Genomic_DNA"/>
</dbReference>
<reference evidence="2" key="1">
    <citation type="submission" date="2023-06" db="EMBL/GenBank/DDBJ databases">
        <title>Genomic of Parafulvivirga corallium.</title>
        <authorList>
            <person name="Wang G."/>
        </authorList>
    </citation>
    <scope>NUCLEOTIDE SEQUENCE</scope>
    <source>
        <strain evidence="2">BMA10</strain>
    </source>
</reference>
<dbReference type="Gene3D" id="1.25.40.10">
    <property type="entry name" value="Tetratricopeptide repeat domain"/>
    <property type="match status" value="2"/>
</dbReference>